<dbReference type="PRINTS" id="PR00507">
    <property type="entry name" value="N12N6MTFRASE"/>
</dbReference>
<dbReference type="Pfam" id="PF13708">
    <property type="entry name" value="DUF4942"/>
    <property type="match status" value="1"/>
</dbReference>
<name>A0A1T4TJU5_9HYPH</name>
<dbReference type="GO" id="GO:0008168">
    <property type="term" value="F:methyltransferase activity"/>
    <property type="evidence" value="ECO:0007669"/>
    <property type="project" value="UniProtKB-KW"/>
</dbReference>
<dbReference type="STRING" id="225324.SAMN02745126_06371"/>
<dbReference type="InterPro" id="IPR031339">
    <property type="entry name" value="DUF4942"/>
</dbReference>
<evidence type="ECO:0000313" key="3">
    <source>
        <dbReference type="Proteomes" id="UP000190092"/>
    </source>
</evidence>
<keyword evidence="2" id="KW-0489">Methyltransferase</keyword>
<evidence type="ECO:0000313" key="2">
    <source>
        <dbReference type="EMBL" id="SKA40509.1"/>
    </source>
</evidence>
<organism evidence="2 3">
    <name type="scientific">Enhydrobacter aerosaccus</name>
    <dbReference type="NCBI Taxonomy" id="225324"/>
    <lineage>
        <taxon>Bacteria</taxon>
        <taxon>Pseudomonadati</taxon>
        <taxon>Pseudomonadota</taxon>
        <taxon>Alphaproteobacteria</taxon>
        <taxon>Hyphomicrobiales</taxon>
        <taxon>Enhydrobacter</taxon>
    </lineage>
</organism>
<dbReference type="Proteomes" id="UP000190092">
    <property type="component" value="Unassembled WGS sequence"/>
</dbReference>
<dbReference type="InterPro" id="IPR029063">
    <property type="entry name" value="SAM-dependent_MTases_sf"/>
</dbReference>
<dbReference type="AlphaFoldDB" id="A0A1T4TJU5"/>
<dbReference type="Gene3D" id="3.40.50.150">
    <property type="entry name" value="Vaccinia Virus protein VP39"/>
    <property type="match status" value="1"/>
</dbReference>
<proteinExistence type="predicted"/>
<keyword evidence="3" id="KW-1185">Reference proteome</keyword>
<dbReference type="SUPFAM" id="SSF53335">
    <property type="entry name" value="S-adenosyl-L-methionine-dependent methyltransferases"/>
    <property type="match status" value="1"/>
</dbReference>
<keyword evidence="2" id="KW-0808">Transferase</keyword>
<sequence>MDNVSIYAPGEDTDAATPNAILPRATIRDMCRRRQHALDLFGQAFTVLTTAAEALDQAKAAFFAIDQRGRSDRFTHFNEQEQAHFLAGLEVPELETFTEAARKMVDRRMWAVLVEMTDLERLMDKQAKDQLHRQLQEEVPEAIESNVYATLQQLMLDADVIFKRGIANCFTSLDRRFRSHDGWKIGSRVILSRAFGDTGHWNFYRSERDTLHDIDRTFNVLDGRQNPHLVGGIVHAVEQARQGGWGARQTEVESDYFKVRVFMNGNLHIWFKRDDLVEKVNALLGEYYGAPIPEDREPDPDTGLHDPKTSLAKRYGFYPTPDDAAQRFFNFAPLWRRDEDGPLTILEPSAGTGNLAGPAAKRGHVVDCVEYQPALAEALKVCGLFRRVQCIDFLALKPNPGALYDRVLMNPPFDRERDIDHVLHALEFLKPDGCLVAIMSAGTEFRETRKSIAFRALMESMNAEWEDLPAGSFASVGTYANTRMLRVWKDGRSSRRW</sequence>
<dbReference type="EMBL" id="FUWJ01000019">
    <property type="protein sequence ID" value="SKA40509.1"/>
    <property type="molecule type" value="Genomic_DNA"/>
</dbReference>
<dbReference type="OrthoDB" id="270332at2"/>
<evidence type="ECO:0000259" key="1">
    <source>
        <dbReference type="Pfam" id="PF13708"/>
    </source>
</evidence>
<gene>
    <name evidence="2" type="ORF">SAMN02745126_06371</name>
</gene>
<protein>
    <submittedName>
        <fullName evidence="2">Methyltransferase domain-containing protein</fullName>
    </submittedName>
</protein>
<accession>A0A1T4TJU5</accession>
<feature type="domain" description="DUF4942" evidence="1">
    <location>
        <begin position="104"/>
        <end position="289"/>
    </location>
</feature>
<dbReference type="CDD" id="cd02440">
    <property type="entry name" value="AdoMet_MTases"/>
    <property type="match status" value="1"/>
</dbReference>
<reference evidence="3" key="1">
    <citation type="submission" date="2017-02" db="EMBL/GenBank/DDBJ databases">
        <authorList>
            <person name="Varghese N."/>
            <person name="Submissions S."/>
        </authorList>
    </citation>
    <scope>NUCLEOTIDE SEQUENCE [LARGE SCALE GENOMIC DNA]</scope>
    <source>
        <strain evidence="3">ATCC 27094</strain>
    </source>
</reference>
<dbReference type="GO" id="GO:0032259">
    <property type="term" value="P:methylation"/>
    <property type="evidence" value="ECO:0007669"/>
    <property type="project" value="UniProtKB-KW"/>
</dbReference>
<dbReference type="RefSeq" id="WP_139374200.1">
    <property type="nucleotide sequence ID" value="NZ_FUWJ01000019.1"/>
</dbReference>